<evidence type="ECO:0000256" key="1">
    <source>
        <dbReference type="ARBA" id="ARBA00003822"/>
    </source>
</evidence>
<dbReference type="Pfam" id="PF02729">
    <property type="entry name" value="OTCace_N"/>
    <property type="match status" value="1"/>
</dbReference>
<feature type="binding site" evidence="8">
    <location>
        <begin position="279"/>
        <end position="280"/>
    </location>
    <ligand>
        <name>carbamoyl phosphate</name>
        <dbReference type="ChEBI" id="CHEBI:58228"/>
    </ligand>
</feature>
<dbReference type="HAMAP" id="MF_01109">
    <property type="entry name" value="OTCase"/>
    <property type="match status" value="1"/>
</dbReference>
<feature type="domain" description="Aspartate/ornithine carbamoyltransferase carbamoyl-P binding" evidence="11">
    <location>
        <begin position="17"/>
        <end position="156"/>
    </location>
</feature>
<evidence type="ECO:0000256" key="2">
    <source>
        <dbReference type="ARBA" id="ARBA00004975"/>
    </source>
</evidence>
<evidence type="ECO:0000256" key="3">
    <source>
        <dbReference type="ARBA" id="ARBA00007805"/>
    </source>
</evidence>
<dbReference type="PRINTS" id="PR00100">
    <property type="entry name" value="AOTCASE"/>
</dbReference>
<dbReference type="InterPro" id="IPR006131">
    <property type="entry name" value="Asp_carbamoyltransf_Asp/Orn-bd"/>
</dbReference>
<dbReference type="InterPro" id="IPR002292">
    <property type="entry name" value="Orn/put_carbamltrans"/>
</dbReference>
<dbReference type="Pfam" id="PF00185">
    <property type="entry name" value="OTCace"/>
    <property type="match status" value="1"/>
</dbReference>
<evidence type="ECO:0000259" key="10">
    <source>
        <dbReference type="Pfam" id="PF00185"/>
    </source>
</evidence>
<dbReference type="GO" id="GO:0042450">
    <property type="term" value="P:L-arginine biosynthetic process via ornithine"/>
    <property type="evidence" value="ECO:0007669"/>
    <property type="project" value="UniProtKB-UniRule"/>
</dbReference>
<dbReference type="InterPro" id="IPR006132">
    <property type="entry name" value="Asp/Orn_carbamoyltranf_P-bd"/>
</dbReference>
<dbReference type="InterPro" id="IPR036901">
    <property type="entry name" value="Asp/Orn_carbamoylTrfase_sf"/>
</dbReference>
<feature type="binding site" evidence="8">
    <location>
        <position position="117"/>
    </location>
    <ligand>
        <name>carbamoyl phosphate</name>
        <dbReference type="ChEBI" id="CHEBI:58228"/>
    </ligand>
</feature>
<reference evidence="12 13" key="1">
    <citation type="submission" date="2018-07" db="EMBL/GenBank/DDBJ databases">
        <title>Genomic Encyclopedia of Type Strains, Phase III (KMG-III): the genomes of soil and plant-associated and newly described type strains.</title>
        <authorList>
            <person name="Whitman W."/>
        </authorList>
    </citation>
    <scope>NUCLEOTIDE SEQUENCE [LARGE SCALE GENOMIC DNA]</scope>
    <source>
        <strain evidence="12 13">CECT 8236</strain>
    </source>
</reference>
<evidence type="ECO:0000256" key="9">
    <source>
        <dbReference type="SAM" id="MobiDB-lite"/>
    </source>
</evidence>
<comment type="subcellular location">
    <subcellularLocation>
        <location evidence="8">Cytoplasm</location>
    </subcellularLocation>
</comment>
<protein>
    <recommendedName>
        <fullName evidence="5 8">Ornithine carbamoyltransferase</fullName>
        <shortName evidence="8">OTCase</shortName>
        <ecNumber evidence="4 8">2.1.3.3</ecNumber>
    </recommendedName>
</protein>
<dbReference type="Proteomes" id="UP000256869">
    <property type="component" value="Unassembled WGS sequence"/>
</dbReference>
<dbReference type="Gene3D" id="3.40.50.1370">
    <property type="entry name" value="Aspartate/ornithine carbamoyltransferase"/>
    <property type="match status" value="2"/>
</dbReference>
<dbReference type="PRINTS" id="PR00102">
    <property type="entry name" value="OTCASE"/>
</dbReference>
<dbReference type="NCBIfam" id="TIGR00658">
    <property type="entry name" value="orni_carb_tr"/>
    <property type="match status" value="1"/>
</dbReference>
<dbReference type="NCBIfam" id="NF001986">
    <property type="entry name" value="PRK00779.1"/>
    <property type="match status" value="1"/>
</dbReference>
<dbReference type="PROSITE" id="PS00097">
    <property type="entry name" value="CARBAMOYLTRANSFERASE"/>
    <property type="match status" value="1"/>
</dbReference>
<dbReference type="GO" id="GO:0019240">
    <property type="term" value="P:citrulline biosynthetic process"/>
    <property type="evidence" value="ECO:0007669"/>
    <property type="project" value="TreeGrafter"/>
</dbReference>
<dbReference type="InterPro" id="IPR006130">
    <property type="entry name" value="Asp/Orn_carbamoylTrfase"/>
</dbReference>
<dbReference type="SUPFAM" id="SSF53671">
    <property type="entry name" value="Aspartate/ornithine carbamoyltransferase"/>
    <property type="match status" value="1"/>
</dbReference>
<feature type="binding site" evidence="8">
    <location>
        <position position="175"/>
    </location>
    <ligand>
        <name>L-ornithine</name>
        <dbReference type="ChEBI" id="CHEBI:46911"/>
    </ligand>
</feature>
<dbReference type="PANTHER" id="PTHR45753">
    <property type="entry name" value="ORNITHINE CARBAMOYLTRANSFERASE, MITOCHONDRIAL"/>
    <property type="match status" value="1"/>
</dbReference>
<comment type="similarity">
    <text evidence="3 8">Belongs to the aspartate/ornithine carbamoyltransferase superfamily. OTCase family.</text>
</comment>
<dbReference type="FunFam" id="3.40.50.1370:FF:000008">
    <property type="entry name" value="Ornithine carbamoyltransferase"/>
    <property type="match status" value="1"/>
</dbReference>
<organism evidence="12 13">
    <name type="scientific">Cohnella lupini</name>
    <dbReference type="NCBI Taxonomy" id="1294267"/>
    <lineage>
        <taxon>Bacteria</taxon>
        <taxon>Bacillati</taxon>
        <taxon>Bacillota</taxon>
        <taxon>Bacilli</taxon>
        <taxon>Bacillales</taxon>
        <taxon>Paenibacillaceae</taxon>
        <taxon>Cohnella</taxon>
    </lineage>
</organism>
<dbReference type="RefSeq" id="WP_115993863.1">
    <property type="nucleotide sequence ID" value="NZ_QRDY01000010.1"/>
</dbReference>
<dbReference type="AlphaFoldDB" id="A0A3D9I7E5"/>
<dbReference type="GO" id="GO:0004585">
    <property type="term" value="F:ornithine carbamoyltransferase activity"/>
    <property type="evidence" value="ECO:0007669"/>
    <property type="project" value="UniProtKB-UniRule"/>
</dbReference>
<proteinExistence type="inferred from homology"/>
<dbReference type="OrthoDB" id="9802587at2"/>
<evidence type="ECO:0000256" key="4">
    <source>
        <dbReference type="ARBA" id="ARBA00013007"/>
    </source>
</evidence>
<evidence type="ECO:0000259" key="11">
    <source>
        <dbReference type="Pfam" id="PF02729"/>
    </source>
</evidence>
<comment type="pathway">
    <text evidence="2">Amino-acid biosynthesis; L-arginine biosynthesis; L-arginine from L-ornithine and carbamoyl phosphate: step 1/3.</text>
</comment>
<dbReference type="InterPro" id="IPR024904">
    <property type="entry name" value="OTCase_ArgI"/>
</dbReference>
<comment type="caution">
    <text evidence="12">The sequence shown here is derived from an EMBL/GenBank/DDBJ whole genome shotgun (WGS) entry which is preliminary data.</text>
</comment>
<feature type="binding site" evidence="8">
    <location>
        <position position="239"/>
    </location>
    <ligand>
        <name>L-ornithine</name>
        <dbReference type="ChEBI" id="CHEBI:46911"/>
    </ligand>
</feature>
<comment type="function">
    <text evidence="1">Reversibly catalyzes the transfer of the carbamoyl group from carbamoyl phosphate (CP) to the N(epsilon) atom of ornithine (ORN) to produce L-citrulline.</text>
</comment>
<evidence type="ECO:0000256" key="6">
    <source>
        <dbReference type="ARBA" id="ARBA00022679"/>
    </source>
</evidence>
<evidence type="ECO:0000256" key="7">
    <source>
        <dbReference type="ARBA" id="ARBA00048772"/>
    </source>
</evidence>
<feature type="binding site" evidence="8">
    <location>
        <begin position="243"/>
        <end position="244"/>
    </location>
    <ligand>
        <name>L-ornithine</name>
        <dbReference type="ChEBI" id="CHEBI:46911"/>
    </ligand>
</feature>
<comment type="catalytic activity">
    <reaction evidence="7 8">
        <text>carbamoyl phosphate + L-ornithine = L-citrulline + phosphate + H(+)</text>
        <dbReference type="Rhea" id="RHEA:19513"/>
        <dbReference type="ChEBI" id="CHEBI:15378"/>
        <dbReference type="ChEBI" id="CHEBI:43474"/>
        <dbReference type="ChEBI" id="CHEBI:46911"/>
        <dbReference type="ChEBI" id="CHEBI:57743"/>
        <dbReference type="ChEBI" id="CHEBI:58228"/>
        <dbReference type="EC" id="2.1.3.3"/>
    </reaction>
</comment>
<feature type="binding site" evidence="8">
    <location>
        <position position="93"/>
    </location>
    <ligand>
        <name>carbamoyl phosphate</name>
        <dbReference type="ChEBI" id="CHEBI:58228"/>
    </ligand>
</feature>
<sequence>MTTTANLEEIALNLKGRDFLGLVDYTPEEIRYLLDLAIELKRKQKAGEIYHPLKGKSLGMIFEKSSTRTRISFEVGMYQLGGQALFLSKNDIQMGRGETIRDTAQVMSRYLDGMILRTFGHRNVVELARGATIPVINALSDQSHPCQALADYQTALEHKGKLAGLKVAYIGDGNNVLHSLMMGAAKLGMHFASASPEGYDPAESSVKSSREAAQETGSRIDIVRDPREAIEGADIVYTDVWASMGFEEEQKDREKAFKNYQVNEELTKYAKNDYLFMHCLPAHRGEEVSEGVIDGKHSVIFDEAENRLHAQKAVMAAIM</sequence>
<evidence type="ECO:0000313" key="12">
    <source>
        <dbReference type="EMBL" id="RED57565.1"/>
    </source>
</evidence>
<feature type="binding site" evidence="8">
    <location>
        <position position="307"/>
    </location>
    <ligand>
        <name>carbamoyl phosphate</name>
        <dbReference type="ChEBI" id="CHEBI:58228"/>
    </ligand>
</feature>
<gene>
    <name evidence="12" type="ORF">DFP95_11038</name>
</gene>
<evidence type="ECO:0000256" key="8">
    <source>
        <dbReference type="HAMAP-Rule" id="MF_01109"/>
    </source>
</evidence>
<evidence type="ECO:0000313" key="13">
    <source>
        <dbReference type="Proteomes" id="UP000256869"/>
    </source>
</evidence>
<dbReference type="EMBL" id="QRDY01000010">
    <property type="protein sequence ID" value="RED57565.1"/>
    <property type="molecule type" value="Genomic_DNA"/>
</dbReference>
<keyword evidence="6 8" id="KW-0808">Transferase</keyword>
<feature type="region of interest" description="Disordered" evidence="9">
    <location>
        <begin position="198"/>
        <end position="219"/>
    </location>
</feature>
<keyword evidence="8" id="KW-0963">Cytoplasm</keyword>
<dbReference type="PANTHER" id="PTHR45753:SF3">
    <property type="entry name" value="ORNITHINE TRANSCARBAMYLASE, MITOCHONDRIAL"/>
    <property type="match status" value="1"/>
</dbReference>
<dbReference type="GO" id="GO:0016597">
    <property type="term" value="F:amino acid binding"/>
    <property type="evidence" value="ECO:0007669"/>
    <property type="project" value="InterPro"/>
</dbReference>
<feature type="binding site" evidence="8">
    <location>
        <begin position="144"/>
        <end position="147"/>
    </location>
    <ligand>
        <name>carbamoyl phosphate</name>
        <dbReference type="ChEBI" id="CHEBI:58228"/>
    </ligand>
</feature>
<feature type="domain" description="Aspartate/ornithine carbamoyltransferase Asp/Orn-binding" evidence="10">
    <location>
        <begin position="164"/>
        <end position="317"/>
    </location>
</feature>
<dbReference type="EC" id="2.1.3.3" evidence="4 8"/>
<name>A0A3D9I7E5_9BACL</name>
<feature type="binding site" evidence="8">
    <location>
        <begin position="66"/>
        <end position="69"/>
    </location>
    <ligand>
        <name>carbamoyl phosphate</name>
        <dbReference type="ChEBI" id="CHEBI:58228"/>
    </ligand>
</feature>
<accession>A0A3D9I7E5</accession>
<dbReference type="GO" id="GO:0005737">
    <property type="term" value="C:cytoplasm"/>
    <property type="evidence" value="ECO:0007669"/>
    <property type="project" value="UniProtKB-SubCell"/>
</dbReference>
<evidence type="ECO:0000256" key="5">
    <source>
        <dbReference type="ARBA" id="ARBA00016634"/>
    </source>
</evidence>
<keyword evidence="13" id="KW-1185">Reference proteome</keyword>